<keyword evidence="3" id="KW-0804">Transcription</keyword>
<dbReference type="EMBL" id="CP068985">
    <property type="protein sequence ID" value="QYC41409.1"/>
    <property type="molecule type" value="Genomic_DNA"/>
</dbReference>
<dbReference type="PANTHER" id="PTHR44688:SF16">
    <property type="entry name" value="DNA-BINDING TRANSCRIPTIONAL ACTIVATOR DEVR_DOSR"/>
    <property type="match status" value="1"/>
</dbReference>
<evidence type="ECO:0000256" key="3">
    <source>
        <dbReference type="ARBA" id="ARBA00023163"/>
    </source>
</evidence>
<dbReference type="Gene3D" id="1.10.10.10">
    <property type="entry name" value="Winged helix-like DNA-binding domain superfamily/Winged helix DNA-binding domain"/>
    <property type="match status" value="1"/>
</dbReference>
<keyword evidence="2" id="KW-0238">DNA-binding</keyword>
<feature type="domain" description="HTH luxR-type" evidence="4">
    <location>
        <begin position="357"/>
        <end position="422"/>
    </location>
</feature>
<dbReference type="InterPro" id="IPR016032">
    <property type="entry name" value="Sig_transdc_resp-reg_C-effctor"/>
</dbReference>
<dbReference type="InterPro" id="IPR000792">
    <property type="entry name" value="Tscrpt_reg_LuxR_C"/>
</dbReference>
<dbReference type="PROSITE" id="PS50043">
    <property type="entry name" value="HTH_LUXR_2"/>
    <property type="match status" value="1"/>
</dbReference>
<dbReference type="Pfam" id="PF13191">
    <property type="entry name" value="AAA_16"/>
    <property type="match status" value="1"/>
</dbReference>
<dbReference type="PRINTS" id="PR00038">
    <property type="entry name" value="HTHLUXR"/>
</dbReference>
<dbReference type="Gene3D" id="3.40.50.300">
    <property type="entry name" value="P-loop containing nucleotide triphosphate hydrolases"/>
    <property type="match status" value="1"/>
</dbReference>
<gene>
    <name evidence="5" type="ORF">Nocox_19000</name>
</gene>
<dbReference type="PANTHER" id="PTHR44688">
    <property type="entry name" value="DNA-BINDING TRANSCRIPTIONAL ACTIVATOR DEVR_DOSR"/>
    <property type="match status" value="1"/>
</dbReference>
<reference evidence="5 6" key="1">
    <citation type="journal article" date="2021" name="ACS Chem. Biol.">
        <title>Genomic-Led Discovery of a Novel Glycopeptide Antibiotic by Nonomuraea coxensis DSM 45129.</title>
        <authorList>
            <person name="Yushchuk O."/>
            <person name="Vior N.M."/>
            <person name="Andreo-Vidal A."/>
            <person name="Berini F."/>
            <person name="Ruckert C."/>
            <person name="Busche T."/>
            <person name="Binda E."/>
            <person name="Kalinowski J."/>
            <person name="Truman A.W."/>
            <person name="Marinelli F."/>
        </authorList>
    </citation>
    <scope>NUCLEOTIDE SEQUENCE [LARGE SCALE GENOMIC DNA]</scope>
    <source>
        <strain evidence="5 6">DSM 45129</strain>
    </source>
</reference>
<evidence type="ECO:0000256" key="2">
    <source>
        <dbReference type="ARBA" id="ARBA00023125"/>
    </source>
</evidence>
<dbReference type="InterPro" id="IPR041664">
    <property type="entry name" value="AAA_16"/>
</dbReference>
<dbReference type="CDD" id="cd06170">
    <property type="entry name" value="LuxR_C_like"/>
    <property type="match status" value="1"/>
</dbReference>
<dbReference type="InterPro" id="IPR027417">
    <property type="entry name" value="P-loop_NTPase"/>
</dbReference>
<dbReference type="SMART" id="SM00421">
    <property type="entry name" value="HTH_LUXR"/>
    <property type="match status" value="1"/>
</dbReference>
<keyword evidence="1" id="KW-0805">Transcription regulation</keyword>
<dbReference type="RefSeq" id="WP_020539812.1">
    <property type="nucleotide sequence ID" value="NZ_CP068985.1"/>
</dbReference>
<dbReference type="InterPro" id="IPR036388">
    <property type="entry name" value="WH-like_DNA-bd_sf"/>
</dbReference>
<name>A0ABX8U2Q1_9ACTN</name>
<dbReference type="SUPFAM" id="SSF52540">
    <property type="entry name" value="P-loop containing nucleoside triphosphate hydrolases"/>
    <property type="match status" value="1"/>
</dbReference>
<protein>
    <submittedName>
        <fullName evidence="5">HTH-type transcriptional regulator</fullName>
    </submittedName>
</protein>
<keyword evidence="6" id="KW-1185">Reference proteome</keyword>
<proteinExistence type="predicted"/>
<dbReference type="Pfam" id="PF00196">
    <property type="entry name" value="GerE"/>
    <property type="match status" value="1"/>
</dbReference>
<evidence type="ECO:0000313" key="6">
    <source>
        <dbReference type="Proteomes" id="UP000824681"/>
    </source>
</evidence>
<accession>A0ABX8U2Q1</accession>
<organism evidence="5 6">
    <name type="scientific">Nonomuraea coxensis DSM 45129</name>
    <dbReference type="NCBI Taxonomy" id="1122611"/>
    <lineage>
        <taxon>Bacteria</taxon>
        <taxon>Bacillati</taxon>
        <taxon>Actinomycetota</taxon>
        <taxon>Actinomycetes</taxon>
        <taxon>Streptosporangiales</taxon>
        <taxon>Streptosporangiaceae</taxon>
        <taxon>Nonomuraea</taxon>
    </lineage>
</organism>
<dbReference type="SUPFAM" id="SSF46894">
    <property type="entry name" value="C-terminal effector domain of the bipartite response regulators"/>
    <property type="match status" value="1"/>
</dbReference>
<evidence type="ECO:0000313" key="5">
    <source>
        <dbReference type="EMBL" id="QYC41409.1"/>
    </source>
</evidence>
<evidence type="ECO:0000259" key="4">
    <source>
        <dbReference type="PROSITE" id="PS50043"/>
    </source>
</evidence>
<evidence type="ECO:0000256" key="1">
    <source>
        <dbReference type="ARBA" id="ARBA00023015"/>
    </source>
</evidence>
<sequence length="423" mass="43751">MFVGRTAELALLGAELRAACAGRARTVVVDGPEGIGKTALVRRLVDGEAAERGCRVLAVAGEAGERGLRLGLLRELAAEAGRLPVPVRWPPCGLPGRERVTAAGQAVCDALAGAPAGGPIVLVVDDAQWADTASLHALAYVLRRLRGVPVLTIVACRDLGGPWLPDGLRRLLTADDAVHVPLGGLTATDLADLSAATPRPPDRPQGTLGAEAAGRLHDHTLGNPLHARALLDAVPLPVLEDPAVRLPAPATYARPFARRLGSCAPAARRLVTACAVLGDGCPLHVAAAVAGRLGDPLKALEEARVLLDLGRLLRRTGRRRAAAGRLAAARAVFVRLGAPSPAERCLQELEACGLETSATARLGLTPQELSTATLVAHGLTNRQIAAELFISVKTVEYHIGKIYTKLGIGSRVALAAKVTAGGA</sequence>
<dbReference type="Proteomes" id="UP000824681">
    <property type="component" value="Chromosome"/>
</dbReference>